<dbReference type="InterPro" id="IPR016181">
    <property type="entry name" value="Acyl_CoA_acyltransferase"/>
</dbReference>
<dbReference type="OMA" id="INKGCAG"/>
<name>A0A913Y8L7_EXADI</name>
<dbReference type="CDD" id="cd04301">
    <property type="entry name" value="NAT_SF"/>
    <property type="match status" value="1"/>
</dbReference>
<keyword evidence="3" id="KW-1185">Reference proteome</keyword>
<dbReference type="KEGG" id="epa:110254217"/>
<dbReference type="Proteomes" id="UP000887567">
    <property type="component" value="Unplaced"/>
</dbReference>
<dbReference type="EnsemblMetazoa" id="XM_021061188.2">
    <property type="protein sequence ID" value="XP_020916847.1"/>
    <property type="gene ID" value="LOC110254217"/>
</dbReference>
<dbReference type="InterPro" id="IPR052564">
    <property type="entry name" value="N-acetyltrans/Recomb-assoc"/>
</dbReference>
<organism evidence="2 3">
    <name type="scientific">Exaiptasia diaphana</name>
    <name type="common">Tropical sea anemone</name>
    <name type="synonym">Aiptasia pulchella</name>
    <dbReference type="NCBI Taxonomy" id="2652724"/>
    <lineage>
        <taxon>Eukaryota</taxon>
        <taxon>Metazoa</taxon>
        <taxon>Cnidaria</taxon>
        <taxon>Anthozoa</taxon>
        <taxon>Hexacorallia</taxon>
        <taxon>Actiniaria</taxon>
        <taxon>Aiptasiidae</taxon>
        <taxon>Exaiptasia</taxon>
    </lineage>
</organism>
<evidence type="ECO:0000259" key="1">
    <source>
        <dbReference type="PROSITE" id="PS51186"/>
    </source>
</evidence>
<evidence type="ECO:0000313" key="3">
    <source>
        <dbReference type="Proteomes" id="UP000887567"/>
    </source>
</evidence>
<dbReference type="PANTHER" id="PTHR43451">
    <property type="entry name" value="ACETYLTRANSFERASE (GNAT) FAMILY PROTEIN"/>
    <property type="match status" value="1"/>
</dbReference>
<accession>A0A913Y8L7</accession>
<dbReference type="AlphaFoldDB" id="A0A913Y8L7"/>
<protein>
    <recommendedName>
        <fullName evidence="1">N-acetyltransferase domain-containing protein</fullName>
    </recommendedName>
</protein>
<dbReference type="PROSITE" id="PS51186">
    <property type="entry name" value="GNAT"/>
    <property type="match status" value="1"/>
</dbReference>
<dbReference type="PANTHER" id="PTHR43451:SF1">
    <property type="entry name" value="ACETYLTRANSFERASE"/>
    <property type="match status" value="1"/>
</dbReference>
<dbReference type="SUPFAM" id="SSF55729">
    <property type="entry name" value="Acyl-CoA N-acyltransferases (Nat)"/>
    <property type="match status" value="1"/>
</dbReference>
<dbReference type="Pfam" id="PF13508">
    <property type="entry name" value="Acetyltransf_7"/>
    <property type="match status" value="1"/>
</dbReference>
<dbReference type="RefSeq" id="XP_020916847.1">
    <property type="nucleotide sequence ID" value="XM_021061188.2"/>
</dbReference>
<evidence type="ECO:0000313" key="2">
    <source>
        <dbReference type="EnsemblMetazoa" id="XP_020916847.1"/>
    </source>
</evidence>
<dbReference type="OrthoDB" id="7305308at2759"/>
<dbReference type="GeneID" id="110254217"/>
<sequence length="172" mass="19572">MSIRLAVSSDASAIYDVHTSSIREICSEYYEKEEIKAWISRQNEQRYLEYIAKAEIVVMDNGIKNLKGFGHLSRHNGDETKLDGTQEQGEWDEAFVKALYVHPDHVGKGIGHQLLDHLQNIAQQKQAKKLTVFSTLNAISFYEKHGFKVIGMTKQRGNCANLCCTKLEKLLE</sequence>
<dbReference type="GO" id="GO:0016747">
    <property type="term" value="F:acyltransferase activity, transferring groups other than amino-acyl groups"/>
    <property type="evidence" value="ECO:0007669"/>
    <property type="project" value="InterPro"/>
</dbReference>
<reference evidence="2" key="1">
    <citation type="submission" date="2022-11" db="UniProtKB">
        <authorList>
            <consortium name="EnsemblMetazoa"/>
        </authorList>
    </citation>
    <scope>IDENTIFICATION</scope>
</reference>
<dbReference type="InterPro" id="IPR000182">
    <property type="entry name" value="GNAT_dom"/>
</dbReference>
<dbReference type="Gene3D" id="3.40.630.30">
    <property type="match status" value="1"/>
</dbReference>
<feature type="domain" description="N-acetyltransferase" evidence="1">
    <location>
        <begin position="1"/>
        <end position="172"/>
    </location>
</feature>
<proteinExistence type="predicted"/>